<dbReference type="InterPro" id="IPR036277">
    <property type="entry name" value="SMC_hinge_sf"/>
</dbReference>
<feature type="region of interest" description="Disordered" evidence="10">
    <location>
        <begin position="369"/>
        <end position="394"/>
    </location>
</feature>
<accession>A0ABP0S046</accession>
<evidence type="ECO:0000256" key="10">
    <source>
        <dbReference type="SAM" id="MobiDB-lite"/>
    </source>
</evidence>
<feature type="compositionally biased region" description="Basic residues" evidence="10">
    <location>
        <begin position="868"/>
        <end position="895"/>
    </location>
</feature>
<feature type="compositionally biased region" description="Basic and acidic residues" evidence="10">
    <location>
        <begin position="461"/>
        <end position="472"/>
    </location>
</feature>
<feature type="coiled-coil region" evidence="9">
    <location>
        <begin position="944"/>
        <end position="1075"/>
    </location>
</feature>
<evidence type="ECO:0000313" key="12">
    <source>
        <dbReference type="EMBL" id="CAK9105711.1"/>
    </source>
</evidence>
<dbReference type="PIRSF" id="PIRSF005719">
    <property type="entry name" value="SMC"/>
    <property type="match status" value="1"/>
</dbReference>
<evidence type="ECO:0000256" key="8">
    <source>
        <dbReference type="PIRNR" id="PIRNR005719"/>
    </source>
</evidence>
<evidence type="ECO:0000256" key="3">
    <source>
        <dbReference type="ARBA" id="ARBA00022618"/>
    </source>
</evidence>
<keyword evidence="6 8" id="KW-0539">Nucleus</keyword>
<keyword evidence="13" id="KW-1185">Reference proteome</keyword>
<feature type="coiled-coil region" evidence="9">
    <location>
        <begin position="187"/>
        <end position="214"/>
    </location>
</feature>
<dbReference type="InterPro" id="IPR041741">
    <property type="entry name" value="SMC3_ABC_euk"/>
</dbReference>
<keyword evidence="5 9" id="KW-0175">Coiled coil</keyword>
<feature type="region of interest" description="Disordered" evidence="10">
    <location>
        <begin position="860"/>
        <end position="941"/>
    </location>
</feature>
<dbReference type="Pfam" id="PF06470">
    <property type="entry name" value="SMC_hinge"/>
    <property type="match status" value="1"/>
</dbReference>
<dbReference type="Gene3D" id="3.30.70.1620">
    <property type="match status" value="1"/>
</dbReference>
<feature type="region of interest" description="Disordered" evidence="10">
    <location>
        <begin position="1308"/>
        <end position="1377"/>
    </location>
</feature>
<reference evidence="12 13" key="1">
    <citation type="submission" date="2024-02" db="EMBL/GenBank/DDBJ databases">
        <authorList>
            <person name="Chen Y."/>
            <person name="Shah S."/>
            <person name="Dougan E. K."/>
            <person name="Thang M."/>
            <person name="Chan C."/>
        </authorList>
    </citation>
    <scope>NUCLEOTIDE SEQUENCE [LARGE SCALE GENOMIC DNA]</scope>
</reference>
<feature type="region of interest" description="Disordered" evidence="10">
    <location>
        <begin position="440"/>
        <end position="490"/>
    </location>
</feature>
<dbReference type="Pfam" id="PF02463">
    <property type="entry name" value="SMC_N"/>
    <property type="match status" value="1"/>
</dbReference>
<evidence type="ECO:0000256" key="2">
    <source>
        <dbReference type="ARBA" id="ARBA00005917"/>
    </source>
</evidence>
<dbReference type="SUPFAM" id="SSF75553">
    <property type="entry name" value="Smc hinge domain"/>
    <property type="match status" value="1"/>
</dbReference>
<comment type="subcellular location">
    <subcellularLocation>
        <location evidence="1 8">Nucleus</location>
    </subcellularLocation>
</comment>
<evidence type="ECO:0000256" key="1">
    <source>
        <dbReference type="ARBA" id="ARBA00004123"/>
    </source>
</evidence>
<dbReference type="InterPro" id="IPR027417">
    <property type="entry name" value="P-loop_NTPase"/>
</dbReference>
<feature type="domain" description="SMC hinge" evidence="11">
    <location>
        <begin position="527"/>
        <end position="657"/>
    </location>
</feature>
<feature type="compositionally biased region" description="Basic and acidic residues" evidence="10">
    <location>
        <begin position="481"/>
        <end position="490"/>
    </location>
</feature>
<feature type="compositionally biased region" description="Low complexity" evidence="10">
    <location>
        <begin position="1345"/>
        <end position="1369"/>
    </location>
</feature>
<organism evidence="12 13">
    <name type="scientific">Durusdinium trenchii</name>
    <dbReference type="NCBI Taxonomy" id="1381693"/>
    <lineage>
        <taxon>Eukaryota</taxon>
        <taxon>Sar</taxon>
        <taxon>Alveolata</taxon>
        <taxon>Dinophyceae</taxon>
        <taxon>Suessiales</taxon>
        <taxon>Symbiodiniaceae</taxon>
        <taxon>Durusdinium</taxon>
    </lineage>
</organism>
<evidence type="ECO:0000256" key="9">
    <source>
        <dbReference type="SAM" id="Coils"/>
    </source>
</evidence>
<protein>
    <recommendedName>
        <fullName evidence="8">Structural maintenance of chromosomes protein</fullName>
    </recommendedName>
</protein>
<gene>
    <name evidence="12" type="ORF">SCF082_LOCUS49264</name>
</gene>
<feature type="compositionally biased region" description="Acidic residues" evidence="10">
    <location>
        <begin position="900"/>
        <end position="924"/>
    </location>
</feature>
<dbReference type="Gene3D" id="1.20.1060.20">
    <property type="match status" value="1"/>
</dbReference>
<evidence type="ECO:0000256" key="6">
    <source>
        <dbReference type="ARBA" id="ARBA00023242"/>
    </source>
</evidence>
<evidence type="ECO:0000256" key="7">
    <source>
        <dbReference type="ARBA" id="ARBA00023306"/>
    </source>
</evidence>
<proteinExistence type="inferred from homology"/>
<feature type="compositionally biased region" description="Basic residues" evidence="10">
    <location>
        <begin position="1315"/>
        <end position="1328"/>
    </location>
</feature>
<comment type="caution">
    <text evidence="12">The sequence shown here is derived from an EMBL/GenBank/DDBJ whole genome shotgun (WGS) entry which is preliminary data.</text>
</comment>
<dbReference type="CDD" id="cd03272">
    <property type="entry name" value="ABC_SMC3_euk"/>
    <property type="match status" value="1"/>
</dbReference>
<keyword evidence="3" id="KW-0132">Cell division</keyword>
<dbReference type="Gene3D" id="3.40.50.300">
    <property type="entry name" value="P-loop containing nucleotide triphosphate hydrolases"/>
    <property type="match status" value="2"/>
</dbReference>
<name>A0ABP0S046_9DINO</name>
<sequence length="1377" mass="156462">MHIKELEIQGFKSYKEQAGVEEFSPGANCVVGRNGSGKSNFFRAIQFVLGERSFSQLNHKERTELLHEGAGAGVMTAHVQIVFDNADRRFMMDSDEVVLRRTIGLKKDEYFLNNKHVTKSDVVNLLESAGFSRSNPYYIVQQGKVNALCLMKDEHRLDLLKEVAGTTVYEERRKNSENILAETKLKREKIQDAVQYIEQRLDELKGEKEELEAFRSLDRRRRALQYTLFDRELNSASDTLETLDQDRAEEVEDSADKGRQLAEVREQTESQHDELKTLQRTLKRSEQEAKVMDDACGKLVKTKAAWEIKYKDLVEREKALTEQAELFQSELASIETRLAEMEQSLASESLPALEQANKQHETARVELRNAERRQRDLEAKRGRKSQFSSQAERDSFLATEIRNVEEAIKEKRDTQATLERDTQEQEATSDKLAREVEELRQELSEHDQRLQVTTKELGSLNRERNEADEKRKGLWSAAAKSTREKEDAEHHYDKLRKNLKRSLPAHVAQGLDAVDRIAAELGLEKGKQIFGPLFELILPVDETFEVALDVAAGKSLTHIVVDTDETAAKLMEELRRQNAGRATFKPLNQLARRRRENARGRNTEDLEHDIQGLDPADTDAIPLISKVKYPPAVKDAVRLVLGKVLLCRDGQIASQRRKQLKVNCVTLDGEELNRRGALTGGHYDPRQNKFRAAAQIRQVQETFDRLTVEETKARAEMGRVDQVVTQLRGRISKIEENQKQLHDMRDQIRADLALKEKELKAHRQTQVETSKLLQTCVQGLKDLEDRRASFETELKTPMQERLSSAEQQELKTLVGVIRELRDKAAQAAEAVEEAHRKVVEMENELEQNLARRKEELLEYTGKGSAAPKARKAARRKRGKGKGKAAPPRRRGRTSRRQVEEDLYDDEEEEEEEDDDEDDDDELMADVEGQKSGSNRDATEAVNNLEWIANAKEEAKRELDTAEERLSSARAQHAEMERAVMETRNAIKEVEAEIERLAAEEAELTTDLQRAEEKLEKLLTRRASALEKREESARKIRELGSIPTDELAKVNVRRSVKKLEDEIKSVNKELRKYSHVNKKALDQFISFSDRRETLLKRKQELDDGEKSITDLIRHLDQQKDEDILRTFRGVAKNFREVFKELVPAGVGELVMVTRSTAAPSEPEDGEEDDLMMAASSSTSADYQVDEFVGISPRVTFAGDGQAFQMRQLSGGQRALVALTLIFAIQRCDPAPFYLFDEIDQALDQNHRAAVAAMITRQSETAQFIVTTFRPELVKSADKCFGIQFQNKVSSMVELPAQEALQFVETIASSEQQQTGAHRKQGSRATRKRKSAGESSDEEEEGDHDLAASSSDSGGDGNPAESPARARANPSARRRRIRA</sequence>
<dbReference type="InterPro" id="IPR010935">
    <property type="entry name" value="SMC_hinge"/>
</dbReference>
<evidence type="ECO:0000313" key="13">
    <source>
        <dbReference type="Proteomes" id="UP001642464"/>
    </source>
</evidence>
<keyword evidence="4" id="KW-0498">Mitosis</keyword>
<comment type="similarity">
    <text evidence="2">Belongs to the SMC family. SMC3 subfamily.</text>
</comment>
<dbReference type="InterPro" id="IPR024704">
    <property type="entry name" value="SMC"/>
</dbReference>
<dbReference type="Proteomes" id="UP001642464">
    <property type="component" value="Unassembled WGS sequence"/>
</dbReference>
<dbReference type="InterPro" id="IPR003395">
    <property type="entry name" value="RecF/RecN/SMC_N"/>
</dbReference>
<feature type="region of interest" description="Disordered" evidence="10">
    <location>
        <begin position="411"/>
        <end position="430"/>
    </location>
</feature>
<evidence type="ECO:0000256" key="4">
    <source>
        <dbReference type="ARBA" id="ARBA00022776"/>
    </source>
</evidence>
<evidence type="ECO:0000259" key="11">
    <source>
        <dbReference type="SMART" id="SM00968"/>
    </source>
</evidence>
<dbReference type="SUPFAM" id="SSF52540">
    <property type="entry name" value="P-loop containing nucleoside triphosphate hydrolases"/>
    <property type="match status" value="1"/>
</dbReference>
<dbReference type="PANTHER" id="PTHR43977">
    <property type="entry name" value="STRUCTURAL MAINTENANCE OF CHROMOSOMES PROTEIN 3"/>
    <property type="match status" value="1"/>
</dbReference>
<dbReference type="SMART" id="SM00968">
    <property type="entry name" value="SMC_hinge"/>
    <property type="match status" value="1"/>
</dbReference>
<feature type="compositionally biased region" description="Basic and acidic residues" evidence="10">
    <location>
        <begin position="369"/>
        <end position="380"/>
    </location>
</feature>
<keyword evidence="7" id="KW-0131">Cell cycle</keyword>
<dbReference type="EMBL" id="CAXAMM010042602">
    <property type="protein sequence ID" value="CAK9105711.1"/>
    <property type="molecule type" value="Genomic_DNA"/>
</dbReference>
<feature type="compositionally biased region" description="Basic and acidic residues" evidence="10">
    <location>
        <begin position="440"/>
        <end position="449"/>
    </location>
</feature>
<evidence type="ECO:0000256" key="5">
    <source>
        <dbReference type="ARBA" id="ARBA00023054"/>
    </source>
</evidence>